<evidence type="ECO:0000313" key="3">
    <source>
        <dbReference type="EMBL" id="NML18916.1"/>
    </source>
</evidence>
<dbReference type="InterPro" id="IPR013424">
    <property type="entry name" value="Ice-binding_C"/>
</dbReference>
<accession>A0A848FIE2</accession>
<comment type="caution">
    <text evidence="3">The sequence shown here is derived from an EMBL/GenBank/DDBJ whole genome shotgun (WGS) entry which is preliminary data.</text>
</comment>
<dbReference type="NCBIfam" id="NF035944">
    <property type="entry name" value="PEPxxWA-CTERM"/>
    <property type="match status" value="1"/>
</dbReference>
<dbReference type="NCBIfam" id="TIGR02595">
    <property type="entry name" value="PEP_CTERM"/>
    <property type="match status" value="1"/>
</dbReference>
<proteinExistence type="predicted"/>
<gene>
    <name evidence="3" type="ORF">HHL10_28490</name>
</gene>
<name>A0A848FIE2_9BURK</name>
<dbReference type="EMBL" id="JABBFW010000045">
    <property type="protein sequence ID" value="NML18916.1"/>
    <property type="molecule type" value="Genomic_DNA"/>
</dbReference>
<reference evidence="3 4" key="1">
    <citation type="submission" date="2020-04" db="EMBL/GenBank/DDBJ databases">
        <title>Azohydromonas sp. isolated from soil.</title>
        <authorList>
            <person name="Dahal R.H."/>
        </authorList>
    </citation>
    <scope>NUCLEOTIDE SEQUENCE [LARGE SCALE GENOMIC DNA]</scope>
    <source>
        <strain evidence="3 4">G-1-1-14</strain>
    </source>
</reference>
<evidence type="ECO:0000313" key="4">
    <source>
        <dbReference type="Proteomes" id="UP000574067"/>
    </source>
</evidence>
<dbReference type="AlphaFoldDB" id="A0A848FIE2"/>
<evidence type="ECO:0000259" key="2">
    <source>
        <dbReference type="Pfam" id="PF07589"/>
    </source>
</evidence>
<sequence length="267" mass="28130">MKLVLSTLLASLALPVLADVGSSASLTGLRYELVDLAPGDGIAPSIRYTGLSHADSFALWDFCFPSYCQRSQGSFTTPAFSSVQNDGTGQTSVFAAVSAAGLFTGGQWANGVGTGSGNGRYLGQARYQGARGGPPLFVVSAHIGVRITGQYTLDAWVNPTEILGPYHRDYGAGAGVFFHSRFLDGSEPLVEIGASSSERFAHETGELSVLLRNDKDHQATLWGKWGVWSSGQVPIGIPEPSTWALMLAGVGLVGGVVQRRRAHDAAR</sequence>
<dbReference type="RefSeq" id="WP_169163817.1">
    <property type="nucleotide sequence ID" value="NZ_JABBFW010000045.1"/>
</dbReference>
<keyword evidence="4" id="KW-1185">Reference proteome</keyword>
<feature type="signal peptide" evidence="1">
    <location>
        <begin position="1"/>
        <end position="18"/>
    </location>
</feature>
<dbReference type="Pfam" id="PF07589">
    <property type="entry name" value="PEP-CTERM"/>
    <property type="match status" value="1"/>
</dbReference>
<protein>
    <submittedName>
        <fullName evidence="3">PEPxxWA-CTERM sorting domain-containing protein</fullName>
    </submittedName>
</protein>
<feature type="chain" id="PRO_5032433183" evidence="1">
    <location>
        <begin position="19"/>
        <end position="267"/>
    </location>
</feature>
<organism evidence="3 4">
    <name type="scientific">Azohydromonas caseinilytica</name>
    <dbReference type="NCBI Taxonomy" id="2728836"/>
    <lineage>
        <taxon>Bacteria</taxon>
        <taxon>Pseudomonadati</taxon>
        <taxon>Pseudomonadota</taxon>
        <taxon>Betaproteobacteria</taxon>
        <taxon>Burkholderiales</taxon>
        <taxon>Sphaerotilaceae</taxon>
        <taxon>Azohydromonas</taxon>
    </lineage>
</organism>
<keyword evidence="1" id="KW-0732">Signal</keyword>
<dbReference type="Proteomes" id="UP000574067">
    <property type="component" value="Unassembled WGS sequence"/>
</dbReference>
<feature type="domain" description="Ice-binding protein C-terminal" evidence="2">
    <location>
        <begin position="237"/>
        <end position="261"/>
    </location>
</feature>
<evidence type="ECO:0000256" key="1">
    <source>
        <dbReference type="SAM" id="SignalP"/>
    </source>
</evidence>